<feature type="transmembrane region" description="Helical" evidence="5">
    <location>
        <begin position="236"/>
        <end position="256"/>
    </location>
</feature>
<evidence type="ECO:0000256" key="2">
    <source>
        <dbReference type="ARBA" id="ARBA00022692"/>
    </source>
</evidence>
<evidence type="ECO:0000313" key="7">
    <source>
        <dbReference type="EMBL" id="KAJ7300880.1"/>
    </source>
</evidence>
<accession>A0AAD6YX26</accession>
<evidence type="ECO:0000256" key="5">
    <source>
        <dbReference type="SAM" id="Phobius"/>
    </source>
</evidence>
<evidence type="ECO:0000259" key="6">
    <source>
        <dbReference type="Pfam" id="PF06398"/>
    </source>
</evidence>
<dbReference type="GO" id="GO:0007031">
    <property type="term" value="P:peroxisome organization"/>
    <property type="evidence" value="ECO:0007669"/>
    <property type="project" value="UniProtKB-ARBA"/>
</dbReference>
<feature type="domain" description="TECPR1-like DysF" evidence="6">
    <location>
        <begin position="103"/>
        <end position="478"/>
    </location>
</feature>
<reference evidence="7" key="1">
    <citation type="submission" date="2023-03" db="EMBL/GenBank/DDBJ databases">
        <title>Massive genome expansion in bonnet fungi (Mycena s.s.) driven by repeated elements and novel gene families across ecological guilds.</title>
        <authorList>
            <consortium name="Lawrence Berkeley National Laboratory"/>
            <person name="Harder C.B."/>
            <person name="Miyauchi S."/>
            <person name="Viragh M."/>
            <person name="Kuo A."/>
            <person name="Thoen E."/>
            <person name="Andreopoulos B."/>
            <person name="Lu D."/>
            <person name="Skrede I."/>
            <person name="Drula E."/>
            <person name="Henrissat B."/>
            <person name="Morin E."/>
            <person name="Kohler A."/>
            <person name="Barry K."/>
            <person name="LaButti K."/>
            <person name="Morin E."/>
            <person name="Salamov A."/>
            <person name="Lipzen A."/>
            <person name="Mereny Z."/>
            <person name="Hegedus B."/>
            <person name="Baldrian P."/>
            <person name="Stursova M."/>
            <person name="Weitz H."/>
            <person name="Taylor A."/>
            <person name="Grigoriev I.V."/>
            <person name="Nagy L.G."/>
            <person name="Martin F."/>
            <person name="Kauserud H."/>
        </authorList>
    </citation>
    <scope>NUCLEOTIDE SEQUENCE</scope>
    <source>
        <strain evidence="7">CBHHK002</strain>
    </source>
</reference>
<keyword evidence="4 5" id="KW-0472">Membrane</keyword>
<protein>
    <submittedName>
        <fullName evidence="7">Integral peroxisomal membrane peroxin-domain-containing protein</fullName>
    </submittedName>
</protein>
<dbReference type="Pfam" id="PF06398">
    <property type="entry name" value="Pex24p"/>
    <property type="match status" value="1"/>
</dbReference>
<dbReference type="InterPro" id="IPR010482">
    <property type="entry name" value="TECPR1-like_DysF"/>
</dbReference>
<dbReference type="InterPro" id="IPR052816">
    <property type="entry name" value="Peroxisomal_Membrane_PEX28-32"/>
</dbReference>
<evidence type="ECO:0000313" key="8">
    <source>
        <dbReference type="Proteomes" id="UP001218218"/>
    </source>
</evidence>
<dbReference type="AlphaFoldDB" id="A0AAD6YX26"/>
<sequence length="491" mass="54864">MATLDYIDVPASAYRLRPKSQRNSIHEIRRAPKIVTSLPHPPPPIMHRRTESAPSIVSSPAKNAVNLIPQLLLSSLPSNPPHQGPSNPRAKQQINTLLSSRDPLSVPILTVNFKRFIERVGPIFWLQDRIEEIVFWKRGWKITSVWIAAYAFFCYFPRMLLLLPQIIIIGIILATHPETTHKPPPAPEAPAETGTVDWQANIQAIQNLMGFVADAETTLQPYIPYITNRKPQTPHLLTLLTVSLLPMIVLVSLPAFPVRTVCLFLGITPLLLTHPIIRVLLPSVSALVLSHIEASPLVAKLRAKVFRGGSAASSRSWKSLGVRLIDDANLTDACWVAEMREVELFENERFGGVDEAHKEWSKANLRDGERTGWTRGRDGWSGVGGHGGVSNLTFSLDPGWAFVTTEDWRADLEAQWAYDARARTLDHEAADADEDADVDVADEDGWVYTNDAWAAQRPPSASFSPSVGGVTRRRRWVRRIWYDHSRAILMS</sequence>
<organism evidence="7 8">
    <name type="scientific">Mycena albidolilacea</name>
    <dbReference type="NCBI Taxonomy" id="1033008"/>
    <lineage>
        <taxon>Eukaryota</taxon>
        <taxon>Fungi</taxon>
        <taxon>Dikarya</taxon>
        <taxon>Basidiomycota</taxon>
        <taxon>Agaricomycotina</taxon>
        <taxon>Agaricomycetes</taxon>
        <taxon>Agaricomycetidae</taxon>
        <taxon>Agaricales</taxon>
        <taxon>Marasmiineae</taxon>
        <taxon>Mycenaceae</taxon>
        <taxon>Mycena</taxon>
    </lineage>
</organism>
<feature type="transmembrane region" description="Helical" evidence="5">
    <location>
        <begin position="145"/>
        <end position="174"/>
    </location>
</feature>
<comment type="caution">
    <text evidence="7">The sequence shown here is derived from an EMBL/GenBank/DDBJ whole genome shotgun (WGS) entry which is preliminary data.</text>
</comment>
<dbReference type="PANTHER" id="PTHR28304:SF2">
    <property type="entry name" value="PEROXISOMAL MEMBRANE PROTEIN PEX29"/>
    <property type="match status" value="1"/>
</dbReference>
<evidence type="ECO:0000256" key="4">
    <source>
        <dbReference type="ARBA" id="ARBA00023136"/>
    </source>
</evidence>
<keyword evidence="3 5" id="KW-1133">Transmembrane helix</keyword>
<keyword evidence="2 5" id="KW-0812">Transmembrane</keyword>
<evidence type="ECO:0000256" key="3">
    <source>
        <dbReference type="ARBA" id="ARBA00022989"/>
    </source>
</evidence>
<comment type="subcellular location">
    <subcellularLocation>
        <location evidence="1">Membrane</location>
        <topology evidence="1">Multi-pass membrane protein</topology>
    </subcellularLocation>
</comment>
<keyword evidence="8" id="KW-1185">Reference proteome</keyword>
<proteinExistence type="predicted"/>
<evidence type="ECO:0000256" key="1">
    <source>
        <dbReference type="ARBA" id="ARBA00004141"/>
    </source>
</evidence>
<dbReference type="GO" id="GO:0005778">
    <property type="term" value="C:peroxisomal membrane"/>
    <property type="evidence" value="ECO:0007669"/>
    <property type="project" value="TreeGrafter"/>
</dbReference>
<name>A0AAD6YX26_9AGAR</name>
<dbReference type="PANTHER" id="PTHR28304">
    <property type="entry name" value="PEROXISOMAL MEMBRANE PROTEIN PEX29"/>
    <property type="match status" value="1"/>
</dbReference>
<gene>
    <name evidence="7" type="ORF">DFH08DRAFT_795408</name>
</gene>
<dbReference type="Proteomes" id="UP001218218">
    <property type="component" value="Unassembled WGS sequence"/>
</dbReference>
<dbReference type="EMBL" id="JARIHO010000150">
    <property type="protein sequence ID" value="KAJ7300880.1"/>
    <property type="molecule type" value="Genomic_DNA"/>
</dbReference>